<feature type="compositionally biased region" description="Basic and acidic residues" evidence="1">
    <location>
        <begin position="635"/>
        <end position="646"/>
    </location>
</feature>
<feature type="compositionally biased region" description="Polar residues" evidence="1">
    <location>
        <begin position="190"/>
        <end position="208"/>
    </location>
</feature>
<dbReference type="Proteomes" id="UP001492380">
    <property type="component" value="Unassembled WGS sequence"/>
</dbReference>
<keyword evidence="3" id="KW-1185">Reference proteome</keyword>
<feature type="region of interest" description="Disordered" evidence="1">
    <location>
        <begin position="1"/>
        <end position="33"/>
    </location>
</feature>
<protein>
    <submittedName>
        <fullName evidence="2">Uncharacterized protein</fullName>
    </submittedName>
</protein>
<feature type="region of interest" description="Disordered" evidence="1">
    <location>
        <begin position="714"/>
        <end position="735"/>
    </location>
</feature>
<feature type="region of interest" description="Disordered" evidence="1">
    <location>
        <begin position="143"/>
        <end position="170"/>
    </location>
</feature>
<feature type="compositionally biased region" description="Basic residues" evidence="1">
    <location>
        <begin position="574"/>
        <end position="585"/>
    </location>
</feature>
<organism evidence="2 3">
    <name type="scientific">Phyllosticta capitalensis</name>
    <dbReference type="NCBI Taxonomy" id="121624"/>
    <lineage>
        <taxon>Eukaryota</taxon>
        <taxon>Fungi</taxon>
        <taxon>Dikarya</taxon>
        <taxon>Ascomycota</taxon>
        <taxon>Pezizomycotina</taxon>
        <taxon>Dothideomycetes</taxon>
        <taxon>Dothideomycetes incertae sedis</taxon>
        <taxon>Botryosphaeriales</taxon>
        <taxon>Phyllostictaceae</taxon>
        <taxon>Phyllosticta</taxon>
    </lineage>
</organism>
<evidence type="ECO:0000313" key="3">
    <source>
        <dbReference type="Proteomes" id="UP001492380"/>
    </source>
</evidence>
<name>A0ABR1YCJ2_9PEZI</name>
<feature type="compositionally biased region" description="Gly residues" evidence="1">
    <location>
        <begin position="150"/>
        <end position="159"/>
    </location>
</feature>
<proteinExistence type="predicted"/>
<gene>
    <name evidence="2" type="ORF">HDK90DRAFT_543372</name>
</gene>
<feature type="region of interest" description="Disordered" evidence="1">
    <location>
        <begin position="184"/>
        <end position="213"/>
    </location>
</feature>
<dbReference type="EMBL" id="JBBWRZ010000012">
    <property type="protein sequence ID" value="KAK8224674.1"/>
    <property type="molecule type" value="Genomic_DNA"/>
</dbReference>
<feature type="region of interest" description="Disordered" evidence="1">
    <location>
        <begin position="503"/>
        <end position="616"/>
    </location>
</feature>
<feature type="compositionally biased region" description="Acidic residues" evidence="1">
    <location>
        <begin position="512"/>
        <end position="523"/>
    </location>
</feature>
<evidence type="ECO:0000313" key="2">
    <source>
        <dbReference type="EMBL" id="KAK8224674.1"/>
    </source>
</evidence>
<sequence>MATQRPDMAPTTDGLEAPLSAEREDDSVEAQTGKCEDIDTCKDGEANDDVADINAQSKSRTRIGHEETAHRCVEMFDQGLNDLKNDVDRANLDASLGKQGLCAKVKMETDDQFIGNINSNHASQSSARMEKTPLRETFREITRHSESGGLVNGQEGGETSGLKIPTEPNKDLSSVDALFEERAQSHNDKAISSSLQRSGQANTSQERPTLTGVEELPLEVRGSVEATGDSSANLRTNSGLEKFITTAETLDQDRIKKLVRGPMLEDMYQELDNLPRNPRARVNMAFKTFRFRAIGAVERRKQDLMDSKWTPWADSPFVQHLKGDSLHSAVMHEFAELERCLREHGGGSPEARMTRLEILSFGTSRTHILGNPKRFDVSKIGDRNYLADALVIHLIGATCKPCDTCAKAPMTKAFVCCRYVPGFYRGCCSNCKWQNQICSKANREIMAPKDSAERLAHVGPDPIDSYIREVRTAKLEKIKLLVSEGFKIAEQRVEAALRGRLCASDDIGPGDNSEDEDHNEEEGNTSTIRDTKRTVSAPEDAQRSHQINNEPTVKNHDDSLHQRSNQSPNIVIQGKRKLTQRKLRPAAKQPNTRHQSSKRPCLRSPSKQPSNVEKGKTKIFELTDDEEYNEKSLDVAAERSGEREKGLASPPLSKTGEGRVDGSSENMQHSPAPGLDKMAEVEFWNKFEKLVADELPDKWEAKQVVGFLGGCWQSKQDPSQRKQRPHLSAGGAKAMTSDSFWNEVEEWMASELKDRWRAKEVVGFLGKCWHST</sequence>
<reference evidence="2 3" key="1">
    <citation type="submission" date="2024-04" db="EMBL/GenBank/DDBJ databases">
        <title>Phyllosticta paracitricarpa is synonymous to the EU quarantine fungus P. citricarpa based on phylogenomic analyses.</title>
        <authorList>
            <consortium name="Lawrence Berkeley National Laboratory"/>
            <person name="Van Ingen-Buijs V.A."/>
            <person name="Van Westerhoven A.C."/>
            <person name="Haridas S."/>
            <person name="Skiadas P."/>
            <person name="Martin F."/>
            <person name="Groenewald J.Z."/>
            <person name="Crous P.W."/>
            <person name="Seidl M.F."/>
        </authorList>
    </citation>
    <scope>NUCLEOTIDE SEQUENCE [LARGE SCALE GENOMIC DNA]</scope>
    <source>
        <strain evidence="2 3">CBS 123374</strain>
    </source>
</reference>
<comment type="caution">
    <text evidence="2">The sequence shown here is derived from an EMBL/GenBank/DDBJ whole genome shotgun (WGS) entry which is preliminary data.</text>
</comment>
<feature type="region of interest" description="Disordered" evidence="1">
    <location>
        <begin position="635"/>
        <end position="674"/>
    </location>
</feature>
<evidence type="ECO:0000256" key="1">
    <source>
        <dbReference type="SAM" id="MobiDB-lite"/>
    </source>
</evidence>
<accession>A0ABR1YCJ2</accession>